<keyword evidence="3" id="KW-1185">Reference proteome</keyword>
<protein>
    <submittedName>
        <fullName evidence="2">Ig domain-containing protein</fullName>
    </submittedName>
</protein>
<dbReference type="RefSeq" id="WP_190941981.1">
    <property type="nucleotide sequence ID" value="NZ_JACJSI010000032.1"/>
</dbReference>
<dbReference type="SMART" id="SM00736">
    <property type="entry name" value="CADG"/>
    <property type="match status" value="1"/>
</dbReference>
<proteinExistence type="predicted"/>
<dbReference type="Gene3D" id="2.60.40.10">
    <property type="entry name" value="Immunoglobulins"/>
    <property type="match status" value="3"/>
</dbReference>
<dbReference type="InterPro" id="IPR015919">
    <property type="entry name" value="Cadherin-like_sf"/>
</dbReference>
<evidence type="ECO:0000259" key="1">
    <source>
        <dbReference type="SMART" id="SM00736"/>
    </source>
</evidence>
<dbReference type="SUPFAM" id="SSF49313">
    <property type="entry name" value="Cadherin-like"/>
    <property type="match status" value="1"/>
</dbReference>
<dbReference type="InterPro" id="IPR011635">
    <property type="entry name" value="CARDB"/>
</dbReference>
<gene>
    <name evidence="2" type="ORF">H6G97_17470</name>
</gene>
<dbReference type="Proteomes" id="UP000623440">
    <property type="component" value="Unassembled WGS sequence"/>
</dbReference>
<sequence>MLVSSVTTPETGENSKSLRINWTVINQGIGDTAVNSWTDRIIASKDNILGNSDDIALQDFSRNGLLNVGGSYSRNELITITFSFGGDYNLFVVTDYNQNVYEATQENNNSSAAIPLDVIRKTPDLQVTQINVSTTATSGQPFTVTWKVENLGENTINSDNWYDEVFLSTDQILNEGDIYLDRIYQSPSLAPSSFYQSSGTFTLPADIQGNYYVLVRTDSGNFITEDALENNNIGVTVNPTVITLSNVPDLVISNITVPTQAVPSWLNFNPATRTFNGIPTADSAGTLNVVVTATDTAQASVSNAFSLTILENQLLDNPPTVNQPLSNLTVNEDAVNTIIDLSNIFSDVDGDAIAKTIFANTNADLVTATIVDNQLILDYRGLVTHHPCTYSGKSTKIRVSASLSRSQRVSMQPNPSIIHWSLTKIC</sequence>
<accession>A0ABR8DPB9</accession>
<comment type="caution">
    <text evidence="2">The sequence shown here is derived from an EMBL/GenBank/DDBJ whole genome shotgun (WGS) entry which is preliminary data.</text>
</comment>
<feature type="domain" description="Dystroglycan-type cadherin-like" evidence="1">
    <location>
        <begin position="212"/>
        <end position="316"/>
    </location>
</feature>
<organism evidence="2 3">
    <name type="scientific">Nostoc flagelliforme FACHB-838</name>
    <dbReference type="NCBI Taxonomy" id="2692904"/>
    <lineage>
        <taxon>Bacteria</taxon>
        <taxon>Bacillati</taxon>
        <taxon>Cyanobacteriota</taxon>
        <taxon>Cyanophyceae</taxon>
        <taxon>Nostocales</taxon>
        <taxon>Nostocaceae</taxon>
        <taxon>Nostoc</taxon>
    </lineage>
</organism>
<name>A0ABR8DPB9_9NOSO</name>
<evidence type="ECO:0000313" key="2">
    <source>
        <dbReference type="EMBL" id="MBD2531279.1"/>
    </source>
</evidence>
<dbReference type="InterPro" id="IPR013783">
    <property type="entry name" value="Ig-like_fold"/>
</dbReference>
<evidence type="ECO:0000313" key="3">
    <source>
        <dbReference type="Proteomes" id="UP000623440"/>
    </source>
</evidence>
<dbReference type="InterPro" id="IPR006644">
    <property type="entry name" value="Cadg"/>
</dbReference>
<dbReference type="EMBL" id="JACJSI010000032">
    <property type="protein sequence ID" value="MBD2531279.1"/>
    <property type="molecule type" value="Genomic_DNA"/>
</dbReference>
<dbReference type="Pfam" id="PF05345">
    <property type="entry name" value="He_PIG"/>
    <property type="match status" value="1"/>
</dbReference>
<dbReference type="Pfam" id="PF07705">
    <property type="entry name" value="CARDB"/>
    <property type="match status" value="1"/>
</dbReference>
<reference evidence="2 3" key="1">
    <citation type="journal article" date="2020" name="ISME J.">
        <title>Comparative genomics reveals insights into cyanobacterial evolution and habitat adaptation.</title>
        <authorList>
            <person name="Chen M.Y."/>
            <person name="Teng W.K."/>
            <person name="Zhao L."/>
            <person name="Hu C.X."/>
            <person name="Zhou Y.K."/>
            <person name="Han B.P."/>
            <person name="Song L.R."/>
            <person name="Shu W.S."/>
        </authorList>
    </citation>
    <scope>NUCLEOTIDE SEQUENCE [LARGE SCALE GENOMIC DNA]</scope>
    <source>
        <strain evidence="2 3">FACHB-838</strain>
    </source>
</reference>